<protein>
    <recommendedName>
        <fullName evidence="5">Calponin-homology (CH) domain-containing protein</fullName>
    </recommendedName>
</protein>
<dbReference type="OrthoDB" id="5838112at2759"/>
<keyword evidence="4" id="KW-1185">Reference proteome</keyword>
<evidence type="ECO:0000313" key="4">
    <source>
        <dbReference type="Proteomes" id="UP000270094"/>
    </source>
</evidence>
<name>A0A3P7IY72_STRVU</name>
<dbReference type="AlphaFoldDB" id="A0A3P7IY72"/>
<keyword evidence="2" id="KW-0732">Signal</keyword>
<feature type="chain" id="PRO_5018004546" description="Calponin-homology (CH) domain-containing protein" evidence="2">
    <location>
        <begin position="18"/>
        <end position="109"/>
    </location>
</feature>
<dbReference type="Proteomes" id="UP000270094">
    <property type="component" value="Unassembled WGS sequence"/>
</dbReference>
<evidence type="ECO:0008006" key="5">
    <source>
        <dbReference type="Google" id="ProtNLM"/>
    </source>
</evidence>
<dbReference type="EMBL" id="UYYB01016925">
    <property type="protein sequence ID" value="VDM70624.1"/>
    <property type="molecule type" value="Genomic_DNA"/>
</dbReference>
<accession>A0A3P7IY72</accession>
<organism evidence="3 4">
    <name type="scientific">Strongylus vulgaris</name>
    <name type="common">Blood worm</name>
    <dbReference type="NCBI Taxonomy" id="40348"/>
    <lineage>
        <taxon>Eukaryota</taxon>
        <taxon>Metazoa</taxon>
        <taxon>Ecdysozoa</taxon>
        <taxon>Nematoda</taxon>
        <taxon>Chromadorea</taxon>
        <taxon>Rhabditida</taxon>
        <taxon>Rhabditina</taxon>
        <taxon>Rhabditomorpha</taxon>
        <taxon>Strongyloidea</taxon>
        <taxon>Strongylidae</taxon>
        <taxon>Strongylus</taxon>
    </lineage>
</organism>
<sequence>MLLISAVSLSLVRIACERDPTLSFCDSHILGDPVTSTTKPVLPTTKPSTPLSDDKKVPGYIQKEQEQFLTWLTDFKDEVPDSEIDTEELEASRRKHNSIEAYCQKYRVS</sequence>
<gene>
    <name evidence="3" type="ORF">SVUK_LOCUS5622</name>
</gene>
<evidence type="ECO:0000256" key="1">
    <source>
        <dbReference type="SAM" id="MobiDB-lite"/>
    </source>
</evidence>
<proteinExistence type="predicted"/>
<reference evidence="3 4" key="1">
    <citation type="submission" date="2018-11" db="EMBL/GenBank/DDBJ databases">
        <authorList>
            <consortium name="Pathogen Informatics"/>
        </authorList>
    </citation>
    <scope>NUCLEOTIDE SEQUENCE [LARGE SCALE GENOMIC DNA]</scope>
</reference>
<evidence type="ECO:0000313" key="3">
    <source>
        <dbReference type="EMBL" id="VDM70624.1"/>
    </source>
</evidence>
<feature type="region of interest" description="Disordered" evidence="1">
    <location>
        <begin position="36"/>
        <end position="56"/>
    </location>
</feature>
<evidence type="ECO:0000256" key="2">
    <source>
        <dbReference type="SAM" id="SignalP"/>
    </source>
</evidence>
<feature type="signal peptide" evidence="2">
    <location>
        <begin position="1"/>
        <end position="17"/>
    </location>
</feature>
<feature type="compositionally biased region" description="Polar residues" evidence="1">
    <location>
        <begin position="36"/>
        <end position="51"/>
    </location>
</feature>